<accession>A0ABV8UDB9</accession>
<feature type="compositionally biased region" description="Basic and acidic residues" evidence="1">
    <location>
        <begin position="12"/>
        <end position="31"/>
    </location>
</feature>
<dbReference type="InterPro" id="IPR019285">
    <property type="entry name" value="DUF2336"/>
</dbReference>
<proteinExistence type="predicted"/>
<dbReference type="EMBL" id="JBHSCR010000014">
    <property type="protein sequence ID" value="MFC4348840.1"/>
    <property type="molecule type" value="Genomic_DNA"/>
</dbReference>
<sequence>MLGKLKALLGGKSDKDKALPETLTKEDEQRILETGSEGQKQALANRTDARPEVLYFLAEDASPEIRRAIAQNPSTPIQAAEKLTSDEDEEVRSELARKIGRLIPGLKPGEQTALREKAIKVLEALAADQLPKVRAYVAEEIKSADSVPKAIVDRLARDVEEIVCGPILQYSPLLNDDDLREIIAAGVSGGALKSIASRALVSEEISQDIAATLDVPAISTLLTNPNAQIREDTLDQIIDHAKTVEDLHAPVALRPQLSIRAMKRIAGFVASALVHAMMEQAELPEEQAEELLERVRDRLHSERVGDEEEDKLAKQAMEYFEKGALDDKFVHDQIEENRRELLMQCLAVMADIPAKTVRQIVNSKSGRAVTALAWKAKLSMRTAYELQTKFALVPKAQLLNAKDGKDYPIDDNELEWHLSYFVEQAD</sequence>
<organism evidence="2 3">
    <name type="scientific">Kordiimonas lipolytica</name>
    <dbReference type="NCBI Taxonomy" id="1662421"/>
    <lineage>
        <taxon>Bacteria</taxon>
        <taxon>Pseudomonadati</taxon>
        <taxon>Pseudomonadota</taxon>
        <taxon>Alphaproteobacteria</taxon>
        <taxon>Kordiimonadales</taxon>
        <taxon>Kordiimonadaceae</taxon>
        <taxon>Kordiimonas</taxon>
    </lineage>
</organism>
<dbReference type="InterPro" id="IPR016024">
    <property type="entry name" value="ARM-type_fold"/>
</dbReference>
<evidence type="ECO:0000313" key="2">
    <source>
        <dbReference type="EMBL" id="MFC4348840.1"/>
    </source>
</evidence>
<dbReference type="SUPFAM" id="SSF48371">
    <property type="entry name" value="ARM repeat"/>
    <property type="match status" value="2"/>
</dbReference>
<evidence type="ECO:0000256" key="1">
    <source>
        <dbReference type="SAM" id="MobiDB-lite"/>
    </source>
</evidence>
<dbReference type="Pfam" id="PF10098">
    <property type="entry name" value="DUF2336"/>
    <property type="match status" value="1"/>
</dbReference>
<dbReference type="InterPro" id="IPR011989">
    <property type="entry name" value="ARM-like"/>
</dbReference>
<protein>
    <submittedName>
        <fullName evidence="2">DUF2336 domain-containing protein</fullName>
    </submittedName>
</protein>
<feature type="compositionally biased region" description="Low complexity" evidence="1">
    <location>
        <begin position="1"/>
        <end position="11"/>
    </location>
</feature>
<dbReference type="Gene3D" id="1.25.10.10">
    <property type="entry name" value="Leucine-rich Repeat Variant"/>
    <property type="match status" value="1"/>
</dbReference>
<keyword evidence="3" id="KW-1185">Reference proteome</keyword>
<gene>
    <name evidence="2" type="ORF">ACFO5Q_13385</name>
</gene>
<comment type="caution">
    <text evidence="2">The sequence shown here is derived from an EMBL/GenBank/DDBJ whole genome shotgun (WGS) entry which is preliminary data.</text>
</comment>
<feature type="region of interest" description="Disordered" evidence="1">
    <location>
        <begin position="1"/>
        <end position="45"/>
    </location>
</feature>
<reference evidence="3" key="1">
    <citation type="journal article" date="2019" name="Int. J. Syst. Evol. Microbiol.">
        <title>The Global Catalogue of Microorganisms (GCM) 10K type strain sequencing project: providing services to taxonomists for standard genome sequencing and annotation.</title>
        <authorList>
            <consortium name="The Broad Institute Genomics Platform"/>
            <consortium name="The Broad Institute Genome Sequencing Center for Infectious Disease"/>
            <person name="Wu L."/>
            <person name="Ma J."/>
        </authorList>
    </citation>
    <scope>NUCLEOTIDE SEQUENCE [LARGE SCALE GENOMIC DNA]</scope>
    <source>
        <strain evidence="3">CGMCC 1.15304</strain>
    </source>
</reference>
<evidence type="ECO:0000313" key="3">
    <source>
        <dbReference type="Proteomes" id="UP001595776"/>
    </source>
</evidence>
<name>A0ABV8UDB9_9PROT</name>
<dbReference type="Proteomes" id="UP001595776">
    <property type="component" value="Unassembled WGS sequence"/>
</dbReference>
<dbReference type="RefSeq" id="WP_068143439.1">
    <property type="nucleotide sequence ID" value="NZ_JBHSCR010000014.1"/>
</dbReference>